<keyword evidence="2" id="KW-1185">Reference proteome</keyword>
<name>A0A9W4UBK3_9PLEO</name>
<gene>
    <name evidence="1" type="ORF">PDIGIT_LOCUS5010</name>
</gene>
<dbReference type="Proteomes" id="UP001152607">
    <property type="component" value="Unassembled WGS sequence"/>
</dbReference>
<accession>A0A9W4UBK3</accession>
<sequence length="213" mass="22882">MGGWGKGNQPRRRIFLDHDNGMDAVLAGMPSPRNTRMECPTPPDSECWTRRTGSGVALRSLSAQNPAAPRSLVTGLIGGELPCHPPCSSFPGHHSSFRLCPVQPTSSTTTTTTFPSIRIPIHSDFRRTPYTPTPIPLPGASSSCPAMHRRCISPFTANRSVVPVMHLTMQPASMCFSHCRSDAGLSSPLRCLGLIETPLPPRLIAFAAALDTS</sequence>
<comment type="caution">
    <text evidence="1">The sequence shown here is derived from an EMBL/GenBank/DDBJ whole genome shotgun (WGS) entry which is preliminary data.</text>
</comment>
<protein>
    <submittedName>
        <fullName evidence="1">Uncharacterized protein</fullName>
    </submittedName>
</protein>
<evidence type="ECO:0000313" key="2">
    <source>
        <dbReference type="Proteomes" id="UP001152607"/>
    </source>
</evidence>
<dbReference type="AlphaFoldDB" id="A0A9W4UBK3"/>
<organism evidence="1 2">
    <name type="scientific">Periconia digitata</name>
    <dbReference type="NCBI Taxonomy" id="1303443"/>
    <lineage>
        <taxon>Eukaryota</taxon>
        <taxon>Fungi</taxon>
        <taxon>Dikarya</taxon>
        <taxon>Ascomycota</taxon>
        <taxon>Pezizomycotina</taxon>
        <taxon>Dothideomycetes</taxon>
        <taxon>Pleosporomycetidae</taxon>
        <taxon>Pleosporales</taxon>
        <taxon>Massarineae</taxon>
        <taxon>Periconiaceae</taxon>
        <taxon>Periconia</taxon>
    </lineage>
</organism>
<reference evidence="1" key="1">
    <citation type="submission" date="2023-01" db="EMBL/GenBank/DDBJ databases">
        <authorList>
            <person name="Van Ghelder C."/>
            <person name="Rancurel C."/>
        </authorList>
    </citation>
    <scope>NUCLEOTIDE SEQUENCE</scope>
    <source>
        <strain evidence="1">CNCM I-4278</strain>
    </source>
</reference>
<evidence type="ECO:0000313" key="1">
    <source>
        <dbReference type="EMBL" id="CAI6331981.1"/>
    </source>
</evidence>
<proteinExistence type="predicted"/>
<dbReference type="EMBL" id="CAOQHR010000003">
    <property type="protein sequence ID" value="CAI6331981.1"/>
    <property type="molecule type" value="Genomic_DNA"/>
</dbReference>